<feature type="region of interest" description="Disordered" evidence="1">
    <location>
        <begin position="237"/>
        <end position="264"/>
    </location>
</feature>
<organism evidence="2 3">
    <name type="scientific">Meripilus lineatus</name>
    <dbReference type="NCBI Taxonomy" id="2056292"/>
    <lineage>
        <taxon>Eukaryota</taxon>
        <taxon>Fungi</taxon>
        <taxon>Dikarya</taxon>
        <taxon>Basidiomycota</taxon>
        <taxon>Agaricomycotina</taxon>
        <taxon>Agaricomycetes</taxon>
        <taxon>Polyporales</taxon>
        <taxon>Meripilaceae</taxon>
        <taxon>Meripilus</taxon>
    </lineage>
</organism>
<accession>A0AAD5UTN8</accession>
<dbReference type="EMBL" id="JANAWD010000589">
    <property type="protein sequence ID" value="KAJ3477498.1"/>
    <property type="molecule type" value="Genomic_DNA"/>
</dbReference>
<evidence type="ECO:0000313" key="3">
    <source>
        <dbReference type="Proteomes" id="UP001212997"/>
    </source>
</evidence>
<gene>
    <name evidence="2" type="ORF">NLI96_g10430</name>
</gene>
<evidence type="ECO:0000256" key="1">
    <source>
        <dbReference type="SAM" id="MobiDB-lite"/>
    </source>
</evidence>
<proteinExistence type="predicted"/>
<dbReference type="AlphaFoldDB" id="A0AAD5UTN8"/>
<feature type="compositionally biased region" description="Polar residues" evidence="1">
    <location>
        <begin position="244"/>
        <end position="264"/>
    </location>
</feature>
<evidence type="ECO:0000313" key="2">
    <source>
        <dbReference type="EMBL" id="KAJ3477498.1"/>
    </source>
</evidence>
<sequence length="264" mass="29564">MSGTINSTESHPGLSKEDVVAMSRVIECLDLPHDWNAQGSLRWTLVSQMGRWEIDCKPRRTDGKKTFFGGGSTYIWSRIADRPVPTHGGSSLREKCEQNPLRGFVVSLHITYDGKKAGDADWSQLDAWLSELYDLEVLEVSLEPYLRDGGREVVMEQDDKSRITETIARGLLETRKRCKLKIIIHNEEIPWVDLVTRPQEEQMIAPPVDPEAQSTKKRLWDPANLAMISGLVAKSMMSPEATHPSHTSSLPAFHGSSNDKGVTL</sequence>
<dbReference type="Proteomes" id="UP001212997">
    <property type="component" value="Unassembled WGS sequence"/>
</dbReference>
<name>A0AAD5UTN8_9APHY</name>
<keyword evidence="3" id="KW-1185">Reference proteome</keyword>
<protein>
    <submittedName>
        <fullName evidence="2">Uncharacterized protein</fullName>
    </submittedName>
</protein>
<comment type="caution">
    <text evidence="2">The sequence shown here is derived from an EMBL/GenBank/DDBJ whole genome shotgun (WGS) entry which is preliminary data.</text>
</comment>
<reference evidence="2" key="1">
    <citation type="submission" date="2022-07" db="EMBL/GenBank/DDBJ databases">
        <title>Genome Sequence of Physisporinus lineatus.</title>
        <authorList>
            <person name="Buettner E."/>
        </authorList>
    </citation>
    <scope>NUCLEOTIDE SEQUENCE</scope>
    <source>
        <strain evidence="2">VT162</strain>
    </source>
</reference>